<evidence type="ECO:0000313" key="1">
    <source>
        <dbReference type="EMBL" id="MDP9923066.1"/>
    </source>
</evidence>
<evidence type="ECO:0000313" key="2">
    <source>
        <dbReference type="Proteomes" id="UP001244295"/>
    </source>
</evidence>
<gene>
    <name evidence="1" type="ORF">J2W25_002087</name>
</gene>
<dbReference type="RefSeq" id="WP_307636609.1">
    <property type="nucleotide sequence ID" value="NZ_JAUSRR010000003.1"/>
</dbReference>
<accession>A0AAW8DTY8</accession>
<dbReference type="PROSITE" id="PS51257">
    <property type="entry name" value="PROKAR_LIPOPROTEIN"/>
    <property type="match status" value="1"/>
</dbReference>
<organism evidence="1 2">
    <name type="scientific">Variovorax boronicumulans</name>
    <dbReference type="NCBI Taxonomy" id="436515"/>
    <lineage>
        <taxon>Bacteria</taxon>
        <taxon>Pseudomonadati</taxon>
        <taxon>Pseudomonadota</taxon>
        <taxon>Betaproteobacteria</taxon>
        <taxon>Burkholderiales</taxon>
        <taxon>Comamonadaceae</taxon>
        <taxon>Variovorax</taxon>
    </lineage>
</organism>
<reference evidence="1" key="1">
    <citation type="submission" date="2023-07" db="EMBL/GenBank/DDBJ databases">
        <title>Sorghum-associated microbial communities from plants grown in Nebraska, USA.</title>
        <authorList>
            <person name="Schachtman D."/>
        </authorList>
    </citation>
    <scope>NUCLEOTIDE SEQUENCE</scope>
    <source>
        <strain evidence="1">DS2795</strain>
    </source>
</reference>
<evidence type="ECO:0008006" key="3">
    <source>
        <dbReference type="Google" id="ProtNLM"/>
    </source>
</evidence>
<dbReference type="AlphaFoldDB" id="A0AAW8DTY8"/>
<sequence length="686" mass="71151">MKRQLSCIAGATLLVLGGCGGGGGGSGGGFFLPPASTSEPSPPPAASTTLTGVAATGAPFANAYITVIDATGTTVCNTETDATGVYGCTLPAGTQAPLTVRASRDDQVFYSAAASTSDVANVTPLTTVVVSRLSPNGNPASLVGALQSKPEAVTTKTLSDQVAALNAALQPVLDSLGLTPANLLSDAMVADGTGQDKLLDSLSVTARPDGTAANIEITVKTADGTPASIRFRSDDASIPAIDASVKVADVPAPDVVADLFKRLTDCYGLPLTQRVSTASDDAGTAVGGPAQVVASACRGLFLGDDPSTFYSNGATVGRSATNTGAFASLFRGGATGLQWDQGNVEFFRANGDMVLSYRTKDAQGNTAFETLGARKVDGKLKLVGNGYAYRATVQPYEQQRDLLNTPAFSNYGTGYDVVIPNLTDSNGNPIFQKAVVTAPWGTQLTFLPSVGYSTLRFGRPNGTVTGSSVYRLRGEYVSASTGGNPSDKESSLTYAEPQYTDAQIAGLTNQGVWSIEFFHADTAKANVTQTTRTLSRALTIGELRQHPLARLSDGLRDFLKSGSPNGYLLVDTPIWLNFSTPPDGQDGWVVPEGALPPTQLSVYGNAPYGSTTAGQNGAGFNDSATFPSGARKAVVYCSAQTASDKHCDSTDATRYAKNSTFNTFQLLATNKKQMEFSTSIGVYKLQ</sequence>
<name>A0AAW8DTY8_9BURK</name>
<dbReference type="EMBL" id="JAUSRR010000003">
    <property type="protein sequence ID" value="MDP9923066.1"/>
    <property type="molecule type" value="Genomic_DNA"/>
</dbReference>
<proteinExistence type="predicted"/>
<protein>
    <recommendedName>
        <fullName evidence="3">Carboxypeptidase regulatory-like domain-containing protein</fullName>
    </recommendedName>
</protein>
<comment type="caution">
    <text evidence="1">The sequence shown here is derived from an EMBL/GenBank/DDBJ whole genome shotgun (WGS) entry which is preliminary data.</text>
</comment>
<dbReference type="Proteomes" id="UP001244295">
    <property type="component" value="Unassembled WGS sequence"/>
</dbReference>